<evidence type="ECO:0000256" key="8">
    <source>
        <dbReference type="SAM" id="Phobius"/>
    </source>
</evidence>
<comment type="similarity">
    <text evidence="7">Belongs to the glycosyltransferase 87 family.</text>
</comment>
<dbReference type="OrthoDB" id="7679563at2"/>
<dbReference type="EMBL" id="CP032829">
    <property type="protein sequence ID" value="AYJ87141.1"/>
    <property type="molecule type" value="Genomic_DNA"/>
</dbReference>
<dbReference type="Pfam" id="PF09594">
    <property type="entry name" value="GT87"/>
    <property type="match status" value="1"/>
</dbReference>
<dbReference type="GO" id="GO:0016758">
    <property type="term" value="F:hexosyltransferase activity"/>
    <property type="evidence" value="ECO:0007669"/>
    <property type="project" value="InterPro"/>
</dbReference>
<keyword evidence="2" id="KW-1003">Cell membrane</keyword>
<keyword evidence="4 8" id="KW-0812">Transmembrane</keyword>
<feature type="transmembrane region" description="Helical" evidence="8">
    <location>
        <begin position="217"/>
        <end position="237"/>
    </location>
</feature>
<comment type="subcellular location">
    <subcellularLocation>
        <location evidence="1">Cell membrane</location>
        <topology evidence="1">Multi-pass membrane protein</topology>
    </subcellularLocation>
</comment>
<dbReference type="GO" id="GO:0005886">
    <property type="term" value="C:plasma membrane"/>
    <property type="evidence" value="ECO:0007669"/>
    <property type="project" value="UniProtKB-SubCell"/>
</dbReference>
<reference evidence="9 10" key="1">
    <citation type="submission" date="2018-09" db="EMBL/GenBank/DDBJ databases">
        <title>Sphingomonas peninsula sp. nov., isolated from fildes peninsula, Antarctic soil.</title>
        <authorList>
            <person name="Yingchao G."/>
        </authorList>
    </citation>
    <scope>NUCLEOTIDE SEQUENCE [LARGE SCALE GENOMIC DNA]</scope>
    <source>
        <strain evidence="9 10">YZ-8</strain>
    </source>
</reference>
<dbReference type="InterPro" id="IPR018584">
    <property type="entry name" value="GT87"/>
</dbReference>
<evidence type="ECO:0000256" key="2">
    <source>
        <dbReference type="ARBA" id="ARBA00022475"/>
    </source>
</evidence>
<accession>A0A494TMR4</accession>
<dbReference type="Proteomes" id="UP000276254">
    <property type="component" value="Chromosome"/>
</dbReference>
<feature type="transmembrane region" description="Helical" evidence="8">
    <location>
        <begin position="21"/>
        <end position="41"/>
    </location>
</feature>
<protein>
    <submittedName>
        <fullName evidence="9">DUF2029 domain-containing protein</fullName>
    </submittedName>
</protein>
<dbReference type="KEGG" id="spha:D3Y57_15910"/>
<proteinExistence type="inferred from homology"/>
<dbReference type="AlphaFoldDB" id="A0A494TMR4"/>
<evidence type="ECO:0000313" key="9">
    <source>
        <dbReference type="EMBL" id="AYJ87141.1"/>
    </source>
</evidence>
<evidence type="ECO:0000256" key="3">
    <source>
        <dbReference type="ARBA" id="ARBA00022679"/>
    </source>
</evidence>
<evidence type="ECO:0000256" key="5">
    <source>
        <dbReference type="ARBA" id="ARBA00022989"/>
    </source>
</evidence>
<name>A0A494TMR4_SPHPE</name>
<gene>
    <name evidence="9" type="ORF">D3Y57_15910</name>
</gene>
<keyword evidence="5 8" id="KW-1133">Transmembrane helix</keyword>
<evidence type="ECO:0000313" key="10">
    <source>
        <dbReference type="Proteomes" id="UP000276254"/>
    </source>
</evidence>
<feature type="transmembrane region" description="Helical" evidence="8">
    <location>
        <begin position="147"/>
        <end position="173"/>
    </location>
</feature>
<keyword evidence="10" id="KW-1185">Reference proteome</keyword>
<feature type="transmembrane region" description="Helical" evidence="8">
    <location>
        <begin position="106"/>
        <end position="135"/>
    </location>
</feature>
<feature type="transmembrane region" description="Helical" evidence="8">
    <location>
        <begin position="357"/>
        <end position="390"/>
    </location>
</feature>
<feature type="transmembrane region" description="Helical" evidence="8">
    <location>
        <begin position="307"/>
        <end position="325"/>
    </location>
</feature>
<sequence length="397" mass="42596">MIKTLAENPVARGNWVTSARVQMFATLSLIGTIGAVAYLFLTAHGTVDSFGRPLGTDFSNVWTAGRMALERRAPLAWDWPTHFAAQQLAHHKANIPFYGWHYPPPFLLIAALLALVPYIPALIVWQASTLALALLTVRKILPSPGTTLAALGAPVVLVCLGHGHNGFLTAALLGGGLLLLDRRPFVAGLLLGCIVYKPQFGLVLPVVLLLGGHWRAICGALLSAGLLCALTLALWGWPVWAAFIHSLPLTQSVIIEQGATGWEKIQSAFSAARNWGAGISLAWGIQTVVTVAAIIGTMAVSRGTRPFVRNAMVIAAALLSTPYLLDYDLVPLGMAIAFLVVDGRERGFLPYEKTMLAFVWIVPLFGRALMSLTTVPLGFLSIAAIFLIALRRSRSIT</sequence>
<evidence type="ECO:0000256" key="7">
    <source>
        <dbReference type="ARBA" id="ARBA00024033"/>
    </source>
</evidence>
<evidence type="ECO:0000256" key="1">
    <source>
        <dbReference type="ARBA" id="ARBA00004651"/>
    </source>
</evidence>
<keyword evidence="3" id="KW-0808">Transferase</keyword>
<evidence type="ECO:0000256" key="6">
    <source>
        <dbReference type="ARBA" id="ARBA00023136"/>
    </source>
</evidence>
<evidence type="ECO:0000256" key="4">
    <source>
        <dbReference type="ARBA" id="ARBA00022692"/>
    </source>
</evidence>
<dbReference type="RefSeq" id="WP_121154137.1">
    <property type="nucleotide sequence ID" value="NZ_CP032829.1"/>
</dbReference>
<feature type="transmembrane region" description="Helical" evidence="8">
    <location>
        <begin position="185"/>
        <end position="210"/>
    </location>
</feature>
<organism evidence="9 10">
    <name type="scientific">Sphingomonas paeninsulae</name>
    <dbReference type="NCBI Taxonomy" id="2319844"/>
    <lineage>
        <taxon>Bacteria</taxon>
        <taxon>Pseudomonadati</taxon>
        <taxon>Pseudomonadota</taxon>
        <taxon>Alphaproteobacteria</taxon>
        <taxon>Sphingomonadales</taxon>
        <taxon>Sphingomonadaceae</taxon>
        <taxon>Sphingomonas</taxon>
    </lineage>
</organism>
<feature type="transmembrane region" description="Helical" evidence="8">
    <location>
        <begin position="281"/>
        <end position="300"/>
    </location>
</feature>
<keyword evidence="6 8" id="KW-0472">Membrane</keyword>